<dbReference type="InterPro" id="IPR027417">
    <property type="entry name" value="P-loop_NTPase"/>
</dbReference>
<dbReference type="Gene3D" id="3.40.50.300">
    <property type="entry name" value="P-loop containing nucleotide triphosphate hydrolases"/>
    <property type="match status" value="1"/>
</dbReference>
<feature type="non-terminal residue" evidence="2">
    <location>
        <position position="62"/>
    </location>
</feature>
<dbReference type="Proteomes" id="UP000054630">
    <property type="component" value="Unassembled WGS sequence"/>
</dbReference>
<accession>A0A0V0RAB1</accession>
<protein>
    <submittedName>
        <fullName evidence="2">ABC transporter B family member 26, chloroplastic</fullName>
    </submittedName>
</protein>
<dbReference type="GO" id="GO:0016887">
    <property type="term" value="F:ATP hydrolysis activity"/>
    <property type="evidence" value="ECO:0007669"/>
    <property type="project" value="InterPro"/>
</dbReference>
<dbReference type="GO" id="GO:0015421">
    <property type="term" value="F:ABC-type oligopeptide transporter activity"/>
    <property type="evidence" value="ECO:0007669"/>
    <property type="project" value="TreeGrafter"/>
</dbReference>
<proteinExistence type="predicted"/>
<dbReference type="Pfam" id="PF00005">
    <property type="entry name" value="ABC_tran"/>
    <property type="match status" value="1"/>
</dbReference>
<sequence>MLSLPTVPVLQNISLSVKPNEVVAIVGLSGSGKSTLVNLLLRLYEPTNGQILIDGCPLQELD</sequence>
<dbReference type="STRING" id="6336.A0A0V0RAB1"/>
<feature type="domain" description="ABC transporter" evidence="1">
    <location>
        <begin position="10"/>
        <end position="60"/>
    </location>
</feature>
<keyword evidence="3" id="KW-1185">Reference proteome</keyword>
<organism evidence="2 3">
    <name type="scientific">Trichinella nelsoni</name>
    <dbReference type="NCBI Taxonomy" id="6336"/>
    <lineage>
        <taxon>Eukaryota</taxon>
        <taxon>Metazoa</taxon>
        <taxon>Ecdysozoa</taxon>
        <taxon>Nematoda</taxon>
        <taxon>Enoplea</taxon>
        <taxon>Dorylaimia</taxon>
        <taxon>Trichinellida</taxon>
        <taxon>Trichinellidae</taxon>
        <taxon>Trichinella</taxon>
    </lineage>
</organism>
<name>A0A0V0RAB1_9BILA</name>
<dbReference type="InterPro" id="IPR003439">
    <property type="entry name" value="ABC_transporter-like_ATP-bd"/>
</dbReference>
<evidence type="ECO:0000259" key="1">
    <source>
        <dbReference type="Pfam" id="PF00005"/>
    </source>
</evidence>
<dbReference type="AlphaFoldDB" id="A0A0V0RAB1"/>
<reference evidence="2 3" key="1">
    <citation type="submission" date="2015-01" db="EMBL/GenBank/DDBJ databases">
        <title>Evolution of Trichinella species and genotypes.</title>
        <authorList>
            <person name="Korhonen P.K."/>
            <person name="Edoardo P."/>
            <person name="Giuseppe L.R."/>
            <person name="Gasser R.B."/>
        </authorList>
    </citation>
    <scope>NUCLEOTIDE SEQUENCE [LARGE SCALE GENOMIC DNA]</scope>
    <source>
        <strain evidence="2">ISS37</strain>
    </source>
</reference>
<comment type="caution">
    <text evidence="2">The sequence shown here is derived from an EMBL/GenBank/DDBJ whole genome shotgun (WGS) entry which is preliminary data.</text>
</comment>
<dbReference type="PANTHER" id="PTHR43394:SF19">
    <property type="entry name" value="ABC TRANSPORTER B FAMILY"/>
    <property type="match status" value="1"/>
</dbReference>
<dbReference type="SUPFAM" id="SSF52540">
    <property type="entry name" value="P-loop containing nucleoside triphosphate hydrolases"/>
    <property type="match status" value="1"/>
</dbReference>
<evidence type="ECO:0000313" key="2">
    <source>
        <dbReference type="EMBL" id="KRX11431.1"/>
    </source>
</evidence>
<evidence type="ECO:0000313" key="3">
    <source>
        <dbReference type="Proteomes" id="UP000054630"/>
    </source>
</evidence>
<dbReference type="PANTHER" id="PTHR43394">
    <property type="entry name" value="ATP-DEPENDENT PERMEASE MDL1, MITOCHONDRIAL"/>
    <property type="match status" value="1"/>
</dbReference>
<dbReference type="OrthoDB" id="6500128at2759"/>
<dbReference type="GO" id="GO:0005524">
    <property type="term" value="F:ATP binding"/>
    <property type="evidence" value="ECO:0007669"/>
    <property type="project" value="InterPro"/>
</dbReference>
<gene>
    <name evidence="2" type="primary">ABCB26</name>
    <name evidence="2" type="ORF">T07_4614</name>
</gene>
<dbReference type="EMBL" id="JYDL01002228">
    <property type="protein sequence ID" value="KRX11431.1"/>
    <property type="molecule type" value="Genomic_DNA"/>
</dbReference>
<dbReference type="InterPro" id="IPR039421">
    <property type="entry name" value="Type_1_exporter"/>
</dbReference>